<name>A0ACB9MLW3_9MYRT</name>
<keyword evidence="2" id="KW-1185">Reference proteome</keyword>
<protein>
    <submittedName>
        <fullName evidence="1">Uncharacterized protein</fullName>
    </submittedName>
</protein>
<comment type="caution">
    <text evidence="1">The sequence shown here is derived from an EMBL/GenBank/DDBJ whole genome shotgun (WGS) entry which is preliminary data.</text>
</comment>
<gene>
    <name evidence="1" type="ORF">MLD38_030598</name>
</gene>
<proteinExistence type="predicted"/>
<evidence type="ECO:0000313" key="2">
    <source>
        <dbReference type="Proteomes" id="UP001057402"/>
    </source>
</evidence>
<dbReference type="Proteomes" id="UP001057402">
    <property type="component" value="Chromosome 9"/>
</dbReference>
<sequence>MQENSLQLSPELLSGMKLHGFLLWASLGFLMPVGVLAIRVSRCEKFERRLGLILRVHAALQIASAVVVTVAAAMSIKNFGNSFNNWHQRIGIVLYGAIWLQVLIGFLRPQRQVSGGCKERKLWCSLHWALGTALTLLGVINIYTGLLAYHDMTSRSVKLWMILFTAEVTSVSVIYLFQDKWPYIRQQQQVNSLREEPIMPEMRLPFSKPKEEMMA</sequence>
<accession>A0ACB9MLW3</accession>
<organism evidence="1 2">
    <name type="scientific">Melastoma candidum</name>
    <dbReference type="NCBI Taxonomy" id="119954"/>
    <lineage>
        <taxon>Eukaryota</taxon>
        <taxon>Viridiplantae</taxon>
        <taxon>Streptophyta</taxon>
        <taxon>Embryophyta</taxon>
        <taxon>Tracheophyta</taxon>
        <taxon>Spermatophyta</taxon>
        <taxon>Magnoliopsida</taxon>
        <taxon>eudicotyledons</taxon>
        <taxon>Gunneridae</taxon>
        <taxon>Pentapetalae</taxon>
        <taxon>rosids</taxon>
        <taxon>malvids</taxon>
        <taxon>Myrtales</taxon>
        <taxon>Melastomataceae</taxon>
        <taxon>Melastomatoideae</taxon>
        <taxon>Melastomateae</taxon>
        <taxon>Melastoma</taxon>
    </lineage>
</organism>
<dbReference type="EMBL" id="CM042888">
    <property type="protein sequence ID" value="KAI4325180.1"/>
    <property type="molecule type" value="Genomic_DNA"/>
</dbReference>
<evidence type="ECO:0000313" key="1">
    <source>
        <dbReference type="EMBL" id="KAI4325180.1"/>
    </source>
</evidence>
<reference evidence="2" key="1">
    <citation type="journal article" date="2023" name="Front. Plant Sci.">
        <title>Chromosomal-level genome assembly of Melastoma candidum provides insights into trichome evolution.</title>
        <authorList>
            <person name="Zhong Y."/>
            <person name="Wu W."/>
            <person name="Sun C."/>
            <person name="Zou P."/>
            <person name="Liu Y."/>
            <person name="Dai S."/>
            <person name="Zhou R."/>
        </authorList>
    </citation>
    <scope>NUCLEOTIDE SEQUENCE [LARGE SCALE GENOMIC DNA]</scope>
</reference>